<dbReference type="RefSeq" id="WP_219800970.1">
    <property type="nucleotide sequence ID" value="NZ_CP080096.1"/>
</dbReference>
<evidence type="ECO:0000259" key="2">
    <source>
        <dbReference type="Pfam" id="PF12973"/>
    </source>
</evidence>
<dbReference type="EMBL" id="CP080096">
    <property type="protein sequence ID" value="QYD71541.1"/>
    <property type="molecule type" value="Genomic_DNA"/>
</dbReference>
<accession>A0ABX8URA9</accession>
<evidence type="ECO:0000313" key="4">
    <source>
        <dbReference type="Proteomes" id="UP000826462"/>
    </source>
</evidence>
<feature type="domain" description="ChrR-like cupin" evidence="2">
    <location>
        <begin position="112"/>
        <end position="203"/>
    </location>
</feature>
<evidence type="ECO:0000256" key="1">
    <source>
        <dbReference type="SAM" id="MobiDB-lite"/>
    </source>
</evidence>
<dbReference type="InterPro" id="IPR025979">
    <property type="entry name" value="ChrR-like_cupin_dom"/>
</dbReference>
<organism evidence="3 4">
    <name type="scientific">Paraburkholderia edwinii</name>
    <dbReference type="NCBI Taxonomy" id="2861782"/>
    <lineage>
        <taxon>Bacteria</taxon>
        <taxon>Pseudomonadati</taxon>
        <taxon>Pseudomonadota</taxon>
        <taxon>Betaproteobacteria</taxon>
        <taxon>Burkholderiales</taxon>
        <taxon>Burkholderiaceae</taxon>
        <taxon>Paraburkholderia</taxon>
    </lineage>
</organism>
<dbReference type="SUPFAM" id="SSF51182">
    <property type="entry name" value="RmlC-like cupins"/>
    <property type="match status" value="1"/>
</dbReference>
<dbReference type="InterPro" id="IPR014710">
    <property type="entry name" value="RmlC-like_jellyroll"/>
</dbReference>
<gene>
    <name evidence="3" type="ORF">KZJ38_31515</name>
</gene>
<proteinExistence type="predicted"/>
<keyword evidence="4" id="KW-1185">Reference proteome</keyword>
<dbReference type="Pfam" id="PF12973">
    <property type="entry name" value="Cupin_7"/>
    <property type="match status" value="1"/>
</dbReference>
<dbReference type="Gene3D" id="2.60.120.10">
    <property type="entry name" value="Jelly Rolls"/>
    <property type="match status" value="1"/>
</dbReference>
<evidence type="ECO:0000313" key="3">
    <source>
        <dbReference type="EMBL" id="QYD71541.1"/>
    </source>
</evidence>
<sequence length="238" mass="25884">MQHDLIERGWTDMNAASPKAGAVAHLTDPGDALWTGIVEIGAAETYTLDAGWRHDLYVLRGNVEVNGQRLHYDDFLVQCGAGVVHAGQGGARLFVYREASGSHCKPTVSGAASRAWRDGRNPQMRVAPLSNHGHIVSMVAWEPGARTIDHGHSNGEEIFVLSGELRNAVDRYPAGSWLRLHPGARHEPFAEVPTTILLRNGHLQAASRPGAGEGAARDEGKRPGHTPTSYLRRRQRGF</sequence>
<reference evidence="3 4" key="1">
    <citation type="submission" date="2021-07" db="EMBL/GenBank/DDBJ databases">
        <title>Paraburkholderia edwinii protects Aspergillus sp. from phenazines by acting as a toxin sponge.</title>
        <authorList>
            <person name="Dahlstrom K.M."/>
            <person name="Newman D.K."/>
        </authorList>
    </citation>
    <scope>NUCLEOTIDE SEQUENCE [LARGE SCALE GENOMIC DNA]</scope>
    <source>
        <strain evidence="3 4">Pe01</strain>
    </source>
</reference>
<dbReference type="InterPro" id="IPR011051">
    <property type="entry name" value="RmlC_Cupin_sf"/>
</dbReference>
<dbReference type="Proteomes" id="UP000826462">
    <property type="component" value="Chromosome 2"/>
</dbReference>
<protein>
    <submittedName>
        <fullName evidence="3">Cupin domain-containing protein</fullName>
    </submittedName>
</protein>
<name>A0ABX8URA9_9BURK</name>
<feature type="region of interest" description="Disordered" evidence="1">
    <location>
        <begin position="205"/>
        <end position="238"/>
    </location>
</feature>